<dbReference type="InterPro" id="IPR004839">
    <property type="entry name" value="Aminotransferase_I/II_large"/>
</dbReference>
<evidence type="ECO:0000313" key="7">
    <source>
        <dbReference type="Proteomes" id="UP000460416"/>
    </source>
</evidence>
<keyword evidence="7" id="KW-1185">Reference proteome</keyword>
<reference evidence="6 7" key="1">
    <citation type="submission" date="2019-07" db="EMBL/GenBank/DDBJ databases">
        <title>Gramella aestuarii sp. nov., isolated from a tidal flat, and emended description of Gramella echinicola.</title>
        <authorList>
            <person name="Liu L."/>
        </authorList>
    </citation>
    <scope>NUCLEOTIDE SEQUENCE [LARGE SCALE GENOMIC DNA]</scope>
    <source>
        <strain evidence="6 7">BS12</strain>
    </source>
</reference>
<name>A0A7K1LMC9_9FLAO</name>
<dbReference type="EC" id="2.6.1.-" evidence="4"/>
<dbReference type="InterPro" id="IPR015421">
    <property type="entry name" value="PyrdxlP-dep_Trfase_major"/>
</dbReference>
<comment type="similarity">
    <text evidence="4">Belongs to the class-I pyridoxal-phosphate-dependent aminotransferase family.</text>
</comment>
<evidence type="ECO:0000259" key="5">
    <source>
        <dbReference type="Pfam" id="PF00155"/>
    </source>
</evidence>
<dbReference type="Gene3D" id="3.90.1150.10">
    <property type="entry name" value="Aspartate Aminotransferase, domain 1"/>
    <property type="match status" value="1"/>
</dbReference>
<dbReference type="InterPro" id="IPR004838">
    <property type="entry name" value="NHTrfase_class1_PyrdxlP-BS"/>
</dbReference>
<keyword evidence="2 4" id="KW-0032">Aminotransferase</keyword>
<evidence type="ECO:0000313" key="6">
    <source>
        <dbReference type="EMBL" id="MUP41966.1"/>
    </source>
</evidence>
<evidence type="ECO:0000256" key="2">
    <source>
        <dbReference type="ARBA" id="ARBA00022576"/>
    </source>
</evidence>
<comment type="cofactor">
    <cofactor evidence="1 4">
        <name>pyridoxal 5'-phosphate</name>
        <dbReference type="ChEBI" id="CHEBI:597326"/>
    </cofactor>
</comment>
<dbReference type="AlphaFoldDB" id="A0A7K1LMC9"/>
<dbReference type="CDD" id="cd00609">
    <property type="entry name" value="AAT_like"/>
    <property type="match status" value="1"/>
</dbReference>
<evidence type="ECO:0000256" key="3">
    <source>
        <dbReference type="ARBA" id="ARBA00022679"/>
    </source>
</evidence>
<dbReference type="Proteomes" id="UP000460416">
    <property type="component" value="Unassembled WGS sequence"/>
</dbReference>
<evidence type="ECO:0000256" key="1">
    <source>
        <dbReference type="ARBA" id="ARBA00001933"/>
    </source>
</evidence>
<dbReference type="InterPro" id="IPR015424">
    <property type="entry name" value="PyrdxlP-dep_Trfase"/>
</dbReference>
<dbReference type="InterPro" id="IPR015422">
    <property type="entry name" value="PyrdxlP-dep_Trfase_small"/>
</dbReference>
<evidence type="ECO:0000256" key="4">
    <source>
        <dbReference type="RuleBase" id="RU000481"/>
    </source>
</evidence>
<dbReference type="InterPro" id="IPR050881">
    <property type="entry name" value="LL-DAP_aminotransferase"/>
</dbReference>
<comment type="caution">
    <text evidence="6">The sequence shown here is derived from an EMBL/GenBank/DDBJ whole genome shotgun (WGS) entry which is preliminary data.</text>
</comment>
<keyword evidence="3 4" id="KW-0808">Transferase</keyword>
<proteinExistence type="inferred from homology"/>
<dbReference type="EMBL" id="VJVW01000002">
    <property type="protein sequence ID" value="MUP41966.1"/>
    <property type="molecule type" value="Genomic_DNA"/>
</dbReference>
<dbReference type="PANTHER" id="PTHR42832">
    <property type="entry name" value="AMINO ACID AMINOTRANSFERASE"/>
    <property type="match status" value="1"/>
</dbReference>
<feature type="domain" description="Aminotransferase class I/classII large" evidence="5">
    <location>
        <begin position="31"/>
        <end position="379"/>
    </location>
</feature>
<dbReference type="RefSeq" id="WP_156274758.1">
    <property type="nucleotide sequence ID" value="NZ_BAABGI010000001.1"/>
</dbReference>
<accession>A0A7K1LMC9</accession>
<dbReference type="SUPFAM" id="SSF53383">
    <property type="entry name" value="PLP-dependent transferases"/>
    <property type="match status" value="1"/>
</dbReference>
<organism evidence="6 7">
    <name type="scientific">Christiangramia aestuarii</name>
    <dbReference type="NCBI Taxonomy" id="1028746"/>
    <lineage>
        <taxon>Bacteria</taxon>
        <taxon>Pseudomonadati</taxon>
        <taxon>Bacteroidota</taxon>
        <taxon>Flavobacteriia</taxon>
        <taxon>Flavobacteriales</taxon>
        <taxon>Flavobacteriaceae</taxon>
        <taxon>Christiangramia</taxon>
    </lineage>
</organism>
<protein>
    <recommendedName>
        <fullName evidence="4">Aminotransferase</fullName>
        <ecNumber evidence="4">2.6.1.-</ecNumber>
    </recommendedName>
</protein>
<dbReference type="PROSITE" id="PS00105">
    <property type="entry name" value="AA_TRANSFER_CLASS_1"/>
    <property type="match status" value="1"/>
</dbReference>
<dbReference type="PANTHER" id="PTHR42832:SF3">
    <property type="entry name" value="L-GLUTAMINE--4-(METHYLSULFANYL)-2-OXOBUTANOATE AMINOTRANSFERASE"/>
    <property type="match status" value="1"/>
</dbReference>
<dbReference type="Pfam" id="PF00155">
    <property type="entry name" value="Aminotran_1_2"/>
    <property type="match status" value="1"/>
</dbReference>
<sequence length="381" mass="42953">MITAKRLDTVQEYYFSKKLREVAELRKTGKPIINLGIGSPDLPPPPQVVEKLNEALTDSGAHQYQPYKGIPELRNAMTGFYRKFYGLELDPNSEILPLMGSKEGIMHISMAFLNPGDEVLLPDPGYPTYSSVTKLLGAQERNYELKAEKDWLPDLEKLAKEDLSKVKIMWVNYPHMPTGASASEKFFEKITRFAEEQEILVVNDNPYSFIQNDHPQSILKNNGLSDYVMELNSLSKSFNMAGWRVGMLSGSEKNINSVLKVKSNMDSGMFYPVQAGAVEALKLSEEWFESQNKIYASRKSKMEELIAEIGGTIETEQVGLFLWVKVPEGKSSEAVVDELLYEKDIFITPGFIFGSQGEGYIRFSLCASEEVIDEALNRIKK</sequence>
<dbReference type="Gene3D" id="3.40.640.10">
    <property type="entry name" value="Type I PLP-dependent aspartate aminotransferase-like (Major domain)"/>
    <property type="match status" value="1"/>
</dbReference>
<dbReference type="GO" id="GO:0008483">
    <property type="term" value="F:transaminase activity"/>
    <property type="evidence" value="ECO:0007669"/>
    <property type="project" value="UniProtKB-KW"/>
</dbReference>
<gene>
    <name evidence="6" type="ORF">FLP08_05235</name>
</gene>
<dbReference type="OrthoDB" id="9802328at2"/>
<dbReference type="GO" id="GO:0030170">
    <property type="term" value="F:pyridoxal phosphate binding"/>
    <property type="evidence" value="ECO:0007669"/>
    <property type="project" value="InterPro"/>
</dbReference>